<evidence type="ECO:0000313" key="11">
    <source>
        <dbReference type="EMBL" id="SBT12719.1"/>
    </source>
</evidence>
<evidence type="ECO:0000256" key="3">
    <source>
        <dbReference type="ARBA" id="ARBA00022670"/>
    </source>
</evidence>
<feature type="domain" description="Peptidase M16 C-terminal" evidence="10">
    <location>
        <begin position="694"/>
        <end position="872"/>
    </location>
</feature>
<proteinExistence type="inferred from homology"/>
<dbReference type="InterPro" id="IPR050626">
    <property type="entry name" value="Peptidase_M16"/>
</dbReference>
<protein>
    <submittedName>
        <fullName evidence="11">Protease 3</fullName>
        <ecNumber evidence="11">3.4.24.55</ecNumber>
    </submittedName>
</protein>
<comment type="similarity">
    <text evidence="2 8">Belongs to the peptidase M16 family.</text>
</comment>
<dbReference type="InterPro" id="IPR011249">
    <property type="entry name" value="Metalloenz_LuxS/M16"/>
</dbReference>
<name>A0A1C3JC80_9VIBR</name>
<dbReference type="EMBL" id="FLQZ01000031">
    <property type="protein sequence ID" value="SBT12719.1"/>
    <property type="molecule type" value="Genomic_DNA"/>
</dbReference>
<evidence type="ECO:0000256" key="6">
    <source>
        <dbReference type="ARBA" id="ARBA00022833"/>
    </source>
</evidence>
<evidence type="ECO:0000313" key="12">
    <source>
        <dbReference type="Proteomes" id="UP000092819"/>
    </source>
</evidence>
<dbReference type="Pfam" id="PF00675">
    <property type="entry name" value="Peptidase_M16"/>
    <property type="match status" value="1"/>
</dbReference>
<dbReference type="InterPro" id="IPR007863">
    <property type="entry name" value="Peptidase_M16_C"/>
</dbReference>
<dbReference type="PROSITE" id="PS00143">
    <property type="entry name" value="INSULINASE"/>
    <property type="match status" value="1"/>
</dbReference>
<evidence type="ECO:0000256" key="1">
    <source>
        <dbReference type="ARBA" id="ARBA00001947"/>
    </source>
</evidence>
<evidence type="ECO:0000256" key="2">
    <source>
        <dbReference type="ARBA" id="ARBA00007261"/>
    </source>
</evidence>
<keyword evidence="6" id="KW-0862">Zinc</keyword>
<keyword evidence="7" id="KW-0482">Metalloprotease</keyword>
<dbReference type="PANTHER" id="PTHR43690:SF17">
    <property type="entry name" value="PROTEIN YHJJ"/>
    <property type="match status" value="1"/>
</dbReference>
<keyword evidence="5 11" id="KW-0378">Hydrolase</keyword>
<sequence>MANYYTLAIGYIGGKPFKEIVMKAYYLVVVLSSTLLGCSSTPQQQTLLKSDPYWVTGELDNGLTYHVYPDREQPVSVRLLVHAGSFQEGDQQKGYAHFVEHMAFNGSNNFSGNDVVELFEQSGASFGADLNAYTSYQETLYKLDLPDNKNLDKALAWFRDIGDGLLLSGAEIEKEKGVILGEFRHTRVEDKPLSFKFYDHMVEGTNHQTNDPIGNKESVSNANVQELNNYYQAWYQPQLTEVIVSGDITLAEVIPLIEETFSDWQRGTTPVPVKNTSADYNTQDFVAYGAGSEPPSIGIVIERGQRVTQSHEQQHQLWLDDIAQQLIQQRLNSDFVDAALPVQWVASTPYFLEYQRYSITTLGFPIDSREQSQQQFISTLASLRDYGVSEYEFTSVIQQYQANLDDIQANWERMDAVAHADGKSTALVINQTVQSQLDYKSSLKEFLSSTDLEAVNDNLDDLLSSPYILGLGLSSKEDLQAMNNELKDVRKAYKKTGNRPLLVTASSAFSVPASQGEIVKQVQVSDDPNLKQWTLSNGIEVLYLRNSEAGNSVGVYYASEGGKAALDPSLFPAVEIALPASIRSGVGKFSGSELTAHLRREDIEIYPFINFTHHGLEISAKKKTLAEGLAALHTIVTEPKIDSAQLEAVKSEFAQDRTAYLETPVGQFIQMVNRNSYQTSSRHMMLEGDDIKAVTSQDILDVQHQLFQKLRDNTLVIVADINPAEIKPLVRQYVASLPLEAAVSPDYQVAYSPDSKERMDISVNNEDSSQYLLRVISQQARDQTAKDVFMDDMLQRVLSSRLTAYVREELGLDYAPYVYSVAQDSEPSYDWLIGSLTAPENSDKIEQAIDKVIAEAAKGISEDETRTAAKQLVADLTPLKYKPTEQAWFISRYLIHDYGFEVLFDLQGTADSISSQDMTEYAKEIFGDNSYQLKNLLSPQG</sequence>
<comment type="cofactor">
    <cofactor evidence="1">
        <name>Zn(2+)</name>
        <dbReference type="ChEBI" id="CHEBI:29105"/>
    </cofactor>
</comment>
<dbReference type="InterPro" id="IPR011765">
    <property type="entry name" value="Pept_M16_N"/>
</dbReference>
<evidence type="ECO:0000256" key="4">
    <source>
        <dbReference type="ARBA" id="ARBA00022723"/>
    </source>
</evidence>
<evidence type="ECO:0000256" key="8">
    <source>
        <dbReference type="RuleBase" id="RU004447"/>
    </source>
</evidence>
<dbReference type="GO" id="GO:0006508">
    <property type="term" value="P:proteolysis"/>
    <property type="evidence" value="ECO:0007669"/>
    <property type="project" value="UniProtKB-KW"/>
</dbReference>
<reference evidence="12" key="1">
    <citation type="submission" date="2016-06" db="EMBL/GenBank/DDBJ databases">
        <authorList>
            <person name="Rodrigo-Torres L."/>
            <person name="Arahal D.R."/>
        </authorList>
    </citation>
    <scope>NUCLEOTIDE SEQUENCE [LARGE SCALE GENOMIC DNA]</scope>
    <source>
        <strain evidence="12">CECT 7224</strain>
    </source>
</reference>
<keyword evidence="4" id="KW-0479">Metal-binding</keyword>
<dbReference type="PANTHER" id="PTHR43690">
    <property type="entry name" value="NARDILYSIN"/>
    <property type="match status" value="1"/>
</dbReference>
<accession>A0A1C3JC80</accession>
<dbReference type="SUPFAM" id="SSF63411">
    <property type="entry name" value="LuxS/MPP-like metallohydrolase"/>
    <property type="match status" value="3"/>
</dbReference>
<dbReference type="InterPro" id="IPR001431">
    <property type="entry name" value="Pept_M16_Zn_BS"/>
</dbReference>
<evidence type="ECO:0000256" key="5">
    <source>
        <dbReference type="ARBA" id="ARBA00022801"/>
    </source>
</evidence>
<evidence type="ECO:0000259" key="9">
    <source>
        <dbReference type="Pfam" id="PF00675"/>
    </source>
</evidence>
<dbReference type="GO" id="GO:0046872">
    <property type="term" value="F:metal ion binding"/>
    <property type="evidence" value="ECO:0007669"/>
    <property type="project" value="UniProtKB-KW"/>
</dbReference>
<dbReference type="EC" id="3.4.24.55" evidence="11"/>
<dbReference type="Gene3D" id="3.30.830.10">
    <property type="entry name" value="Metalloenzyme, LuxS/M16 peptidase-like"/>
    <property type="match status" value="4"/>
</dbReference>
<dbReference type="Proteomes" id="UP000092819">
    <property type="component" value="Unassembled WGS sequence"/>
</dbReference>
<feature type="domain" description="Peptidase M16 N-terminal" evidence="9">
    <location>
        <begin position="72"/>
        <end position="190"/>
    </location>
</feature>
<dbReference type="GO" id="GO:0004222">
    <property type="term" value="F:metalloendopeptidase activity"/>
    <property type="evidence" value="ECO:0007669"/>
    <property type="project" value="UniProtKB-EC"/>
</dbReference>
<keyword evidence="12" id="KW-1185">Reference proteome</keyword>
<gene>
    <name evidence="11" type="primary">ptrA_2</name>
    <name evidence="11" type="ORF">VCE7224_01462</name>
</gene>
<evidence type="ECO:0000256" key="7">
    <source>
        <dbReference type="ARBA" id="ARBA00023049"/>
    </source>
</evidence>
<organism evidence="11 12">
    <name type="scientific">Vibrio celticus</name>
    <dbReference type="NCBI Taxonomy" id="446372"/>
    <lineage>
        <taxon>Bacteria</taxon>
        <taxon>Pseudomonadati</taxon>
        <taxon>Pseudomonadota</taxon>
        <taxon>Gammaproteobacteria</taxon>
        <taxon>Vibrionales</taxon>
        <taxon>Vibrionaceae</taxon>
        <taxon>Vibrio</taxon>
    </lineage>
</organism>
<dbReference type="Pfam" id="PF05193">
    <property type="entry name" value="Peptidase_M16_C"/>
    <property type="match status" value="2"/>
</dbReference>
<dbReference type="AlphaFoldDB" id="A0A1C3JC80"/>
<evidence type="ECO:0000259" key="10">
    <source>
        <dbReference type="Pfam" id="PF05193"/>
    </source>
</evidence>
<feature type="domain" description="Peptidase M16 C-terminal" evidence="10">
    <location>
        <begin position="222"/>
        <end position="399"/>
    </location>
</feature>
<keyword evidence="3 11" id="KW-0645">Protease</keyword>